<dbReference type="EMBL" id="KM276763">
    <property type="protein sequence ID" value="AIZ50543.1"/>
    <property type="molecule type" value="Genomic_DNA"/>
</dbReference>
<feature type="transmembrane region" description="Helical" evidence="8">
    <location>
        <begin position="57"/>
        <end position="80"/>
    </location>
</feature>
<evidence type="ECO:0000256" key="6">
    <source>
        <dbReference type="ARBA" id="ARBA00023170"/>
    </source>
</evidence>
<dbReference type="Pfam" id="PF00001">
    <property type="entry name" value="7tm_1"/>
    <property type="match status" value="1"/>
</dbReference>
<sequence length="93" mass="10530">DVSRRLQLHSTDEEQKKFKRERKVLRVMMSISLTYFAAWTPYGILGLWATFGDPSQIPLFLITSGSMCGKASTALNPLIYTSTNRAFRGSIKK</sequence>
<comment type="subcellular location">
    <subcellularLocation>
        <location evidence="1">Membrane</location>
        <topology evidence="1">Multi-pass membrane protein</topology>
    </subcellularLocation>
</comment>
<accession>A0A0A7KZ56</accession>
<evidence type="ECO:0000256" key="8">
    <source>
        <dbReference type="SAM" id="Phobius"/>
    </source>
</evidence>
<evidence type="ECO:0000259" key="9">
    <source>
        <dbReference type="PROSITE" id="PS50262"/>
    </source>
</evidence>
<feature type="transmembrane region" description="Helical" evidence="8">
    <location>
        <begin position="24"/>
        <end position="51"/>
    </location>
</feature>
<keyword evidence="4" id="KW-0297">G-protein coupled receptor</keyword>
<evidence type="ECO:0000256" key="3">
    <source>
        <dbReference type="ARBA" id="ARBA00022989"/>
    </source>
</evidence>
<dbReference type="InterPro" id="IPR017452">
    <property type="entry name" value="GPCR_Rhodpsn_7TM"/>
</dbReference>
<proteinExistence type="predicted"/>
<feature type="non-terminal residue" evidence="10">
    <location>
        <position position="93"/>
    </location>
</feature>
<evidence type="ECO:0000256" key="5">
    <source>
        <dbReference type="ARBA" id="ARBA00023136"/>
    </source>
</evidence>
<dbReference type="InterPro" id="IPR000276">
    <property type="entry name" value="GPCR_Rhodpsn"/>
</dbReference>
<evidence type="ECO:0000256" key="7">
    <source>
        <dbReference type="ARBA" id="ARBA00023224"/>
    </source>
</evidence>
<keyword evidence="2 8" id="KW-0812">Transmembrane</keyword>
<keyword evidence="3 8" id="KW-1133">Transmembrane helix</keyword>
<evidence type="ECO:0000256" key="1">
    <source>
        <dbReference type="ARBA" id="ARBA00004141"/>
    </source>
</evidence>
<evidence type="ECO:0000256" key="4">
    <source>
        <dbReference type="ARBA" id="ARBA00023040"/>
    </source>
</evidence>
<keyword evidence="6" id="KW-0675">Receptor</keyword>
<dbReference type="GO" id="GO:0016020">
    <property type="term" value="C:membrane"/>
    <property type="evidence" value="ECO:0007669"/>
    <property type="project" value="UniProtKB-SubCell"/>
</dbReference>
<dbReference type="AlphaFoldDB" id="A0A0A7KZ56"/>
<name>A0A0A7KZ56_9ECHI</name>
<evidence type="ECO:0000313" key="10">
    <source>
        <dbReference type="EMBL" id="AIZ50543.1"/>
    </source>
</evidence>
<feature type="domain" description="G-protein coupled receptors family 1 profile" evidence="9">
    <location>
        <begin position="1"/>
        <end position="80"/>
    </location>
</feature>
<evidence type="ECO:0000256" key="2">
    <source>
        <dbReference type="ARBA" id="ARBA00022692"/>
    </source>
</evidence>
<protein>
    <submittedName>
        <fullName evidence="10">Opsin 2</fullName>
    </submittedName>
</protein>
<dbReference type="Gene3D" id="1.20.1070.10">
    <property type="entry name" value="Rhodopsin 7-helix transmembrane proteins"/>
    <property type="match status" value="1"/>
</dbReference>
<dbReference type="SUPFAM" id="SSF81321">
    <property type="entry name" value="Family A G protein-coupled receptor-like"/>
    <property type="match status" value="1"/>
</dbReference>
<dbReference type="PRINTS" id="PR00237">
    <property type="entry name" value="GPCRRHODOPSN"/>
</dbReference>
<feature type="non-terminal residue" evidence="10">
    <location>
        <position position="1"/>
    </location>
</feature>
<keyword evidence="7" id="KW-0807">Transducer</keyword>
<dbReference type="GO" id="GO:0004930">
    <property type="term" value="F:G protein-coupled receptor activity"/>
    <property type="evidence" value="ECO:0007669"/>
    <property type="project" value="UniProtKB-KW"/>
</dbReference>
<keyword evidence="5 8" id="KW-0472">Membrane</keyword>
<organism evidence="10">
    <name type="scientific">Amphiura filiformis</name>
    <dbReference type="NCBI Taxonomy" id="82378"/>
    <lineage>
        <taxon>Eukaryota</taxon>
        <taxon>Metazoa</taxon>
        <taxon>Echinodermata</taxon>
        <taxon>Eleutherozoa</taxon>
        <taxon>Asterozoa</taxon>
        <taxon>Ophiuroidea</taxon>
        <taxon>Myophiuroidea</taxon>
        <taxon>Metophiurida</taxon>
        <taxon>Ophintegrida</taxon>
        <taxon>Amphilepidida</taxon>
        <taxon>Ophiurina</taxon>
        <taxon>Gnathophiurina</taxon>
        <taxon>Amphiuroidea</taxon>
        <taxon>Amphiuridae</taxon>
        <taxon>Amphiura</taxon>
    </lineage>
</organism>
<reference evidence="10" key="1">
    <citation type="submission" date="2014-08" db="EMBL/GenBank/DDBJ databases">
        <title>High opsin diversity in a non-visual infaunal brittle star.</title>
        <authorList>
            <person name="Delroisse J."/>
            <person name="Ullrich-Luter E."/>
            <person name="Ortega-Martinez O."/>
            <person name="Dupont S."/>
            <person name="Arnone M.-I."/>
            <person name="Mallefet J."/>
            <person name="Flammang P."/>
        </authorList>
    </citation>
    <scope>NUCLEOTIDE SEQUENCE</scope>
</reference>
<dbReference type="PROSITE" id="PS50262">
    <property type="entry name" value="G_PROTEIN_RECEP_F1_2"/>
    <property type="match status" value="1"/>
</dbReference>
<dbReference type="PANTHER" id="PTHR24240">
    <property type="entry name" value="OPSIN"/>
    <property type="match status" value="1"/>
</dbReference>
<dbReference type="InterPro" id="IPR050125">
    <property type="entry name" value="GPCR_opsins"/>
</dbReference>